<proteinExistence type="predicted"/>
<comment type="caution">
    <text evidence="1">The sequence shown here is derived from an EMBL/GenBank/DDBJ whole genome shotgun (WGS) entry which is preliminary data.</text>
</comment>
<gene>
    <name evidence="1" type="primary">Acey_s0212.g2242</name>
    <name evidence="1" type="ORF">Y032_0212g2242</name>
</gene>
<sequence length="86" mass="9863">MPSRRHAAASRRSCLAAAWRRLRRLQSQTFGSRLPREYAHPFVGDGDEALRLDDEDAGAKNDSGETHAYVAGRVNMYEPVQWCWTW</sequence>
<dbReference type="EMBL" id="JARK01001548">
    <property type="protein sequence ID" value="EYB90931.1"/>
    <property type="molecule type" value="Genomic_DNA"/>
</dbReference>
<evidence type="ECO:0000313" key="1">
    <source>
        <dbReference type="EMBL" id="EYB90931.1"/>
    </source>
</evidence>
<reference evidence="2" key="1">
    <citation type="journal article" date="2015" name="Nat. Genet.">
        <title>The genome and transcriptome of the zoonotic hookworm Ancylostoma ceylanicum identify infection-specific gene families.</title>
        <authorList>
            <person name="Schwarz E.M."/>
            <person name="Hu Y."/>
            <person name="Antoshechkin I."/>
            <person name="Miller M.M."/>
            <person name="Sternberg P.W."/>
            <person name="Aroian R.V."/>
        </authorList>
    </citation>
    <scope>NUCLEOTIDE SEQUENCE</scope>
    <source>
        <strain evidence="2">HY135</strain>
    </source>
</reference>
<name>A0A016SKR4_9BILA</name>
<dbReference type="AlphaFoldDB" id="A0A016SKR4"/>
<protein>
    <submittedName>
        <fullName evidence="1">Uncharacterized protein</fullName>
    </submittedName>
</protein>
<keyword evidence="2" id="KW-1185">Reference proteome</keyword>
<organism evidence="1 2">
    <name type="scientific">Ancylostoma ceylanicum</name>
    <dbReference type="NCBI Taxonomy" id="53326"/>
    <lineage>
        <taxon>Eukaryota</taxon>
        <taxon>Metazoa</taxon>
        <taxon>Ecdysozoa</taxon>
        <taxon>Nematoda</taxon>
        <taxon>Chromadorea</taxon>
        <taxon>Rhabditida</taxon>
        <taxon>Rhabditina</taxon>
        <taxon>Rhabditomorpha</taxon>
        <taxon>Strongyloidea</taxon>
        <taxon>Ancylostomatidae</taxon>
        <taxon>Ancylostomatinae</taxon>
        <taxon>Ancylostoma</taxon>
    </lineage>
</organism>
<dbReference type="Proteomes" id="UP000024635">
    <property type="component" value="Unassembled WGS sequence"/>
</dbReference>
<evidence type="ECO:0000313" key="2">
    <source>
        <dbReference type="Proteomes" id="UP000024635"/>
    </source>
</evidence>
<accession>A0A016SKR4</accession>